<evidence type="ECO:0000256" key="1">
    <source>
        <dbReference type="SAM" id="MobiDB-lite"/>
    </source>
</evidence>
<comment type="caution">
    <text evidence="3">The sequence shown here is derived from an EMBL/GenBank/DDBJ whole genome shotgun (WGS) entry which is preliminary data.</text>
</comment>
<evidence type="ECO:0000313" key="4">
    <source>
        <dbReference type="Proteomes" id="UP000770889"/>
    </source>
</evidence>
<dbReference type="SUPFAM" id="SSF48695">
    <property type="entry name" value="Multiheme cytochromes"/>
    <property type="match status" value="3"/>
</dbReference>
<feature type="region of interest" description="Disordered" evidence="1">
    <location>
        <begin position="36"/>
        <end position="84"/>
    </location>
</feature>
<dbReference type="AlphaFoldDB" id="A0A944M777"/>
<dbReference type="Proteomes" id="UP000770889">
    <property type="component" value="Unassembled WGS sequence"/>
</dbReference>
<organism evidence="3 4">
    <name type="scientific">Candidatus Thiodiazotropha taylori</name>
    <dbReference type="NCBI Taxonomy" id="2792791"/>
    <lineage>
        <taxon>Bacteria</taxon>
        <taxon>Pseudomonadati</taxon>
        <taxon>Pseudomonadota</taxon>
        <taxon>Gammaproteobacteria</taxon>
        <taxon>Chromatiales</taxon>
        <taxon>Sedimenticolaceae</taxon>
        <taxon>Candidatus Thiodiazotropha</taxon>
    </lineage>
</organism>
<feature type="compositionally biased region" description="Basic and acidic residues" evidence="1">
    <location>
        <begin position="41"/>
        <end position="70"/>
    </location>
</feature>
<reference evidence="3 4" key="1">
    <citation type="submission" date="2021-05" db="EMBL/GenBank/DDBJ databases">
        <title>Genetic and Functional Diversity in Clade A Lucinid endosymbionts from the Bahamas.</title>
        <authorList>
            <person name="Giani N.M."/>
            <person name="Engel A.S."/>
            <person name="Campbell B.J."/>
        </authorList>
    </citation>
    <scope>NUCLEOTIDE SEQUENCE [LARGE SCALE GENOMIC DNA]</scope>
    <source>
        <strain evidence="3">LUC16012Gg_MoonRockCtena</strain>
    </source>
</reference>
<feature type="chain" id="PRO_5037175787" description="Cytochrome c-552/4 domain-containing protein" evidence="2">
    <location>
        <begin position="35"/>
        <end position="1166"/>
    </location>
</feature>
<dbReference type="EMBL" id="JAHHGM010000003">
    <property type="protein sequence ID" value="MBT2988072.1"/>
    <property type="molecule type" value="Genomic_DNA"/>
</dbReference>
<proteinExistence type="predicted"/>
<gene>
    <name evidence="3" type="ORF">KME65_03830</name>
</gene>
<evidence type="ECO:0008006" key="5">
    <source>
        <dbReference type="Google" id="ProtNLM"/>
    </source>
</evidence>
<keyword evidence="2" id="KW-0732">Signal</keyword>
<protein>
    <recommendedName>
        <fullName evidence="5">Cytochrome c-552/4 domain-containing protein</fullName>
    </recommendedName>
</protein>
<evidence type="ECO:0000313" key="3">
    <source>
        <dbReference type="EMBL" id="MBT2988072.1"/>
    </source>
</evidence>
<accession>A0A944M777</accession>
<name>A0A944M777_9GAMM</name>
<feature type="signal peptide" evidence="2">
    <location>
        <begin position="1"/>
        <end position="34"/>
    </location>
</feature>
<sequence>MKRYLLRQTKSHRTTIVTIIFTFMLAFTMGGAWASSDDEEEYHHEKEESSDSGKKEESEDHEDDHSSKDEDSAEGDSVGGGGSGLALTPKNTFNIMMNYELGMHCTGFEFAYCCVLPPYNSILAQVVKTQQSGKGENAFARLLEGDPNVGLDALGRQTVLRDHDLDENGNFQRYVIEYWHEAQPREEAPNVVTQTSRLISAVEGNSLLMWNTIADSAVVDANGALVLSGEGGNPRLYDDPDGANVKGVMLGDGDFDDPTDDYWNAVWNHLYIYADLEGANPEDTSLEGKKIRLGVTGHIEYPDDCGAGLHPMGPVSHPDGLPTNPAVPNDCGGASNGNVLTFSGEHGTVVYTQMKVLENLPITLTSPRIWEALGLPLTPFEDSIDFFANPGAMYEESVRPFVAMKARLRHYDENAYGGMGEPVTQNGVPVEGFGTAPIDIPNCERCHSEVDTTNSPHRTGDEVWSKVKQEYDFWMGYYGIIEGEESDWYPRLKSAAISILGLHDQNHGTGFLDNYPACTTPAECDAYAADLSAQNGRPIFAQSTRIGEATVLCQRCHADNVIAQVKSATFTDDEGVDRVILPMSEAIHQTHRGYGEGGPIAFTDSFGRFGGCQGCHPAHRSNGDMAGYPITEEGDNFYADTDNRLGAGGCFVGRDVHSNPFKDIDGAGTPEHLTAIGEWLRVNVSQNQAGYADSDRDNRGIWCTNCHNQLSQEIWKRENMVSLIKGEPGQDATGQDAVNIRALGSLGEIASALDVSLEQAESWLDPRDPTVFPTADGVTRDTEETMGIWRRDPGLCAYLGGSTDPALDAKLATIEVAGDVGACSTGSAAPGPDCDGDGNADFQLCGSFDGDGDFSVNILTLCTTDDCVAEAQADLNGSMAAPVPFSAATDGRDHWLAAGEPHCADCHKAPYVEPSGHQPGNDHSPFNYPRKAGLMRYSRGHRDITCQGCHESIHGLYPVAPHLEQGPGVDGVDSTTYAQAAYHNSDDSHGPLKCGSCHMYETLADNPDAQIPARVCEPGEDGGNCDGGGGLAFDGIPITSDFDAAVSWAHTFTDNHDPTEDFCLSCHDNENDDVSVQEEEWLEHAMKGRVSRKTMDQVEVALTGAVFGSDDPLNTVCQGCHGDERHEVVCDGEDGREWKLHLSEGRVSESVWEHVSTDLIGSTCAW</sequence>
<dbReference type="InterPro" id="IPR036280">
    <property type="entry name" value="Multihaem_cyt_sf"/>
</dbReference>
<evidence type="ECO:0000256" key="2">
    <source>
        <dbReference type="SAM" id="SignalP"/>
    </source>
</evidence>